<dbReference type="Ensembl" id="ENSCMIT00000013601.1">
    <property type="protein sequence ID" value="ENSCMIP00000013309.1"/>
    <property type="gene ID" value="ENSCMIG00000006688.1"/>
</dbReference>
<reference evidence="5" key="4">
    <citation type="submission" date="2025-08" db="UniProtKB">
        <authorList>
            <consortium name="Ensembl"/>
        </authorList>
    </citation>
    <scope>IDENTIFICATION</scope>
</reference>
<feature type="domain" description="Large ribosomal subunit protein uL5 C-terminal" evidence="4">
    <location>
        <begin position="98"/>
        <end position="138"/>
    </location>
</feature>
<dbReference type="GO" id="GO:1990904">
    <property type="term" value="C:ribonucleoprotein complex"/>
    <property type="evidence" value="ECO:0007669"/>
    <property type="project" value="UniProtKB-KW"/>
</dbReference>
<keyword evidence="6" id="KW-1185">Reference proteome</keyword>
<protein>
    <recommendedName>
        <fullName evidence="4">Large ribosomal subunit protein uL5 C-terminal domain-containing protein</fullName>
    </recommendedName>
</protein>
<dbReference type="PANTHER" id="PTHR11994">
    <property type="entry name" value="60S RIBOSOMAL PROTEIN L11-RELATED"/>
    <property type="match status" value="1"/>
</dbReference>
<evidence type="ECO:0000259" key="4">
    <source>
        <dbReference type="Pfam" id="PF00673"/>
    </source>
</evidence>
<dbReference type="Proteomes" id="UP000314986">
    <property type="component" value="Unassembled WGS sequence"/>
</dbReference>
<dbReference type="GO" id="GO:0003735">
    <property type="term" value="F:structural constituent of ribosome"/>
    <property type="evidence" value="ECO:0007669"/>
    <property type="project" value="InterPro"/>
</dbReference>
<evidence type="ECO:0000256" key="3">
    <source>
        <dbReference type="ARBA" id="ARBA00023274"/>
    </source>
</evidence>
<dbReference type="Pfam" id="PF00673">
    <property type="entry name" value="Ribosomal_L5_C"/>
    <property type="match status" value="1"/>
</dbReference>
<comment type="similarity">
    <text evidence="1">Belongs to the universal ribosomal protein uL5 family.</text>
</comment>
<accession>A0A4W3HW73</accession>
<dbReference type="Gene3D" id="3.30.1440.10">
    <property type="match status" value="1"/>
</dbReference>
<dbReference type="GO" id="GO:0005840">
    <property type="term" value="C:ribosome"/>
    <property type="evidence" value="ECO:0007669"/>
    <property type="project" value="UniProtKB-KW"/>
</dbReference>
<reference evidence="6" key="3">
    <citation type="journal article" date="2014" name="Nature">
        <title>Elephant shark genome provides unique insights into gnathostome evolution.</title>
        <authorList>
            <consortium name="International Elephant Shark Genome Sequencing Consortium"/>
            <person name="Venkatesh B."/>
            <person name="Lee A.P."/>
            <person name="Ravi V."/>
            <person name="Maurya A.K."/>
            <person name="Lian M.M."/>
            <person name="Swann J.B."/>
            <person name="Ohta Y."/>
            <person name="Flajnik M.F."/>
            <person name="Sutoh Y."/>
            <person name="Kasahara M."/>
            <person name="Hoon S."/>
            <person name="Gangu V."/>
            <person name="Roy S.W."/>
            <person name="Irimia M."/>
            <person name="Korzh V."/>
            <person name="Kondrychyn I."/>
            <person name="Lim Z.W."/>
            <person name="Tay B.H."/>
            <person name="Tohari S."/>
            <person name="Kong K.W."/>
            <person name="Ho S."/>
            <person name="Lorente-Galdos B."/>
            <person name="Quilez J."/>
            <person name="Marques-Bonet T."/>
            <person name="Raney B.J."/>
            <person name="Ingham P.W."/>
            <person name="Tay A."/>
            <person name="Hillier L.W."/>
            <person name="Minx P."/>
            <person name="Boehm T."/>
            <person name="Wilson R.K."/>
            <person name="Brenner S."/>
            <person name="Warren W.C."/>
        </authorList>
    </citation>
    <scope>NUCLEOTIDE SEQUENCE [LARGE SCALE GENOMIC DNA]</scope>
</reference>
<evidence type="ECO:0000313" key="6">
    <source>
        <dbReference type="Proteomes" id="UP000314986"/>
    </source>
</evidence>
<evidence type="ECO:0000256" key="1">
    <source>
        <dbReference type="ARBA" id="ARBA00008553"/>
    </source>
</evidence>
<dbReference type="InterPro" id="IPR002132">
    <property type="entry name" value="Ribosomal_uL5"/>
</dbReference>
<evidence type="ECO:0000256" key="2">
    <source>
        <dbReference type="ARBA" id="ARBA00022980"/>
    </source>
</evidence>
<dbReference type="SUPFAM" id="SSF55282">
    <property type="entry name" value="RL5-like"/>
    <property type="match status" value="1"/>
</dbReference>
<reference evidence="6" key="1">
    <citation type="journal article" date="2006" name="Science">
        <title>Ancient noncoding elements conserved in the human genome.</title>
        <authorList>
            <person name="Venkatesh B."/>
            <person name="Kirkness E.F."/>
            <person name="Loh Y.H."/>
            <person name="Halpern A.L."/>
            <person name="Lee A.P."/>
            <person name="Johnson J."/>
            <person name="Dandona N."/>
            <person name="Viswanathan L.D."/>
            <person name="Tay A."/>
            <person name="Venter J.C."/>
            <person name="Strausberg R.L."/>
            <person name="Brenner S."/>
        </authorList>
    </citation>
    <scope>NUCLEOTIDE SEQUENCE [LARGE SCALE GENOMIC DNA]</scope>
</reference>
<organism evidence="5 6">
    <name type="scientific">Callorhinchus milii</name>
    <name type="common">Ghost shark</name>
    <dbReference type="NCBI Taxonomy" id="7868"/>
    <lineage>
        <taxon>Eukaryota</taxon>
        <taxon>Metazoa</taxon>
        <taxon>Chordata</taxon>
        <taxon>Craniata</taxon>
        <taxon>Vertebrata</taxon>
        <taxon>Chondrichthyes</taxon>
        <taxon>Holocephali</taxon>
        <taxon>Chimaeriformes</taxon>
        <taxon>Callorhinchidae</taxon>
        <taxon>Callorhinchus</taxon>
    </lineage>
</organism>
<dbReference type="GO" id="GO:0006412">
    <property type="term" value="P:translation"/>
    <property type="evidence" value="ECO:0007669"/>
    <property type="project" value="InterPro"/>
</dbReference>
<reference evidence="6" key="2">
    <citation type="journal article" date="2007" name="PLoS Biol.">
        <title>Survey sequencing and comparative analysis of the elephant shark (Callorhinchus milii) genome.</title>
        <authorList>
            <person name="Venkatesh B."/>
            <person name="Kirkness E.F."/>
            <person name="Loh Y.H."/>
            <person name="Halpern A.L."/>
            <person name="Lee A.P."/>
            <person name="Johnson J."/>
            <person name="Dandona N."/>
            <person name="Viswanathan L.D."/>
            <person name="Tay A."/>
            <person name="Venter J.C."/>
            <person name="Strausberg R.L."/>
            <person name="Brenner S."/>
        </authorList>
    </citation>
    <scope>NUCLEOTIDE SEQUENCE [LARGE SCALE GENOMIC DNA]</scope>
</reference>
<keyword evidence="2" id="KW-0689">Ribosomal protein</keyword>
<reference evidence="5" key="5">
    <citation type="submission" date="2025-09" db="UniProtKB">
        <authorList>
            <consortium name="Ensembl"/>
        </authorList>
    </citation>
    <scope>IDENTIFICATION</scope>
</reference>
<dbReference type="STRING" id="7868.ENSCMIP00000013309"/>
<dbReference type="InParanoid" id="A0A4W3HW73"/>
<keyword evidence="3" id="KW-0687">Ribonucleoprotein</keyword>
<dbReference type="AlphaFoldDB" id="A0A4W3HW73"/>
<dbReference type="InterPro" id="IPR022803">
    <property type="entry name" value="Ribosomal_uL5_dom_sf"/>
</dbReference>
<evidence type="ECO:0000313" key="5">
    <source>
        <dbReference type="Ensembl" id="ENSCMIP00000013309.1"/>
    </source>
</evidence>
<name>A0A4W3HW73_CALMI</name>
<dbReference type="InterPro" id="IPR031309">
    <property type="entry name" value="Ribosomal_uL5_C"/>
</dbReference>
<sequence length="155" mass="17754">KAKQGKQESPLIFHTRLTELYRYTQARIPDVAAIRDSPEYKQQYLQKLLPHIRTALGVAVSHRSEWDLIIRKAEQATCKVTVTEVKPQIKVESYCSWKNNFSNTGNFGFGIQEHNDLGIKYDPAIGIYGLDFYVTCFAEIELILWTLKDNGTIST</sequence>
<proteinExistence type="inferred from homology"/>